<organism evidence="1 2">
    <name type="scientific">Bifidobacterium longum</name>
    <dbReference type="NCBI Taxonomy" id="216816"/>
    <lineage>
        <taxon>Bacteria</taxon>
        <taxon>Bacillati</taxon>
        <taxon>Actinomycetota</taxon>
        <taxon>Actinomycetes</taxon>
        <taxon>Bifidobacteriales</taxon>
        <taxon>Bifidobacteriaceae</taxon>
        <taxon>Bifidobacterium</taxon>
    </lineage>
</organism>
<gene>
    <name evidence="1" type="ORF">SAMN04489748_0947</name>
</gene>
<protein>
    <submittedName>
        <fullName evidence="1">Uncharacterized protein</fullName>
    </submittedName>
</protein>
<accession>A0AA45ZP84</accession>
<comment type="caution">
    <text evidence="1">The sequence shown here is derived from an EMBL/GenBank/DDBJ whole genome shotgun (WGS) entry which is preliminary data.</text>
</comment>
<evidence type="ECO:0000313" key="1">
    <source>
        <dbReference type="EMBL" id="SEB40168.1"/>
    </source>
</evidence>
<sequence>MTECIACGEDKSDKVDMLAGIEKALEYEGDWTRLDDGMLECGLRDQFDGEQTGLARITVAGDGRVSVRAWSDNPYEYTSMPEPDWTHEYDPADPEAIAEDIWYRCPFCGQASNKCWCEEERCSECGAFLDDAYEGDLRYCPNCH</sequence>
<evidence type="ECO:0000313" key="2">
    <source>
        <dbReference type="Proteomes" id="UP000182842"/>
    </source>
</evidence>
<dbReference type="Proteomes" id="UP000182842">
    <property type="component" value="Unassembled WGS sequence"/>
</dbReference>
<dbReference type="AlphaFoldDB" id="A0AA45ZP84"/>
<proteinExistence type="predicted"/>
<reference evidence="1 2" key="1">
    <citation type="submission" date="2016-10" db="EMBL/GenBank/DDBJ databases">
        <authorList>
            <person name="Varghese N."/>
            <person name="Submissions S."/>
        </authorList>
    </citation>
    <scope>NUCLEOTIDE SEQUENCE [LARGE SCALE GENOMIC DNA]</scope>
    <source>
        <strain evidence="1 2">DSM 20219</strain>
    </source>
</reference>
<dbReference type="EMBL" id="FNRW01000002">
    <property type="protein sequence ID" value="SEB40168.1"/>
    <property type="molecule type" value="Genomic_DNA"/>
</dbReference>
<name>A0AA45ZP84_BIFLN</name>